<dbReference type="InterPro" id="IPR003012">
    <property type="entry name" value="Tet_transcr_reg_TetR"/>
</dbReference>
<dbReference type="Pfam" id="PF00440">
    <property type="entry name" value="TetR_N"/>
    <property type="match status" value="1"/>
</dbReference>
<name>A0A370HYR0_9NOCA</name>
<dbReference type="InterPro" id="IPR023772">
    <property type="entry name" value="DNA-bd_HTH_TetR-type_CS"/>
</dbReference>
<dbReference type="InterPro" id="IPR050109">
    <property type="entry name" value="HTH-type_TetR-like_transc_reg"/>
</dbReference>
<dbReference type="GO" id="GO:0003700">
    <property type="term" value="F:DNA-binding transcription factor activity"/>
    <property type="evidence" value="ECO:0007669"/>
    <property type="project" value="TreeGrafter"/>
</dbReference>
<evidence type="ECO:0000256" key="1">
    <source>
        <dbReference type="ARBA" id="ARBA00022491"/>
    </source>
</evidence>
<evidence type="ECO:0000256" key="2">
    <source>
        <dbReference type="ARBA" id="ARBA00023015"/>
    </source>
</evidence>
<dbReference type="EMBL" id="QQBC01000010">
    <property type="protein sequence ID" value="RDI63609.1"/>
    <property type="molecule type" value="Genomic_DNA"/>
</dbReference>
<dbReference type="PROSITE" id="PS50977">
    <property type="entry name" value="HTH_TETR_2"/>
    <property type="match status" value="1"/>
</dbReference>
<evidence type="ECO:0000256" key="3">
    <source>
        <dbReference type="ARBA" id="ARBA00023125"/>
    </source>
</evidence>
<dbReference type="GO" id="GO:0046677">
    <property type="term" value="P:response to antibiotic"/>
    <property type="evidence" value="ECO:0007669"/>
    <property type="project" value="InterPro"/>
</dbReference>
<keyword evidence="1" id="KW-0678">Repressor</keyword>
<feature type="region of interest" description="Disordered" evidence="6">
    <location>
        <begin position="236"/>
        <end position="257"/>
    </location>
</feature>
<accession>A0A370HYR0</accession>
<dbReference type="PANTHER" id="PTHR30055:SF151">
    <property type="entry name" value="TRANSCRIPTIONAL REGULATORY PROTEIN"/>
    <property type="match status" value="1"/>
</dbReference>
<dbReference type="InterPro" id="IPR004111">
    <property type="entry name" value="Repressor_TetR_C"/>
</dbReference>
<dbReference type="Proteomes" id="UP000254869">
    <property type="component" value="Unassembled WGS sequence"/>
</dbReference>
<protein>
    <submittedName>
        <fullName evidence="8">TetR family transcriptional regulator</fullName>
    </submittedName>
</protein>
<keyword evidence="2" id="KW-0805">Transcription regulation</keyword>
<dbReference type="SUPFAM" id="SSF46689">
    <property type="entry name" value="Homeodomain-like"/>
    <property type="match status" value="1"/>
</dbReference>
<dbReference type="Gene3D" id="1.10.357.10">
    <property type="entry name" value="Tetracycline Repressor, domain 2"/>
    <property type="match status" value="1"/>
</dbReference>
<dbReference type="InterPro" id="IPR001647">
    <property type="entry name" value="HTH_TetR"/>
</dbReference>
<sequence>MTKPFESVWLRPPRQPKSSGLRRDQIVAAAIELLDAEGLDRLSMRKLGAKLDAGATSLYWYVANKNELLELALDEAWGEVALPDPDEVPWRRALTEFAYSLRETMLAHPWMVTLFGRVPSVGPKAFRLSDFMRRTYRTAGFGAMTAAYANGTLISYVVGQVVPDIALRQTGGRLEDFDTDTVYAAMRQLAGADYPDMVADMIEIQPENPAAARALAFDFGLLCVLDGLESRLREERRDAINSTDRERSRTPRQPDPR</sequence>
<dbReference type="GO" id="GO:0045892">
    <property type="term" value="P:negative regulation of DNA-templated transcription"/>
    <property type="evidence" value="ECO:0007669"/>
    <property type="project" value="InterPro"/>
</dbReference>
<comment type="caution">
    <text evidence="8">The sequence shown here is derived from an EMBL/GenBank/DDBJ whole genome shotgun (WGS) entry which is preliminary data.</text>
</comment>
<keyword evidence="3 5" id="KW-0238">DNA-binding</keyword>
<feature type="domain" description="HTH tetR-type" evidence="7">
    <location>
        <begin position="20"/>
        <end position="80"/>
    </location>
</feature>
<dbReference type="PROSITE" id="PS01081">
    <property type="entry name" value="HTH_TETR_1"/>
    <property type="match status" value="1"/>
</dbReference>
<dbReference type="RefSeq" id="WP_068006722.1">
    <property type="nucleotide sequence ID" value="NZ_QQBC01000010.1"/>
</dbReference>
<dbReference type="Pfam" id="PF02909">
    <property type="entry name" value="TetR_C_1"/>
    <property type="match status" value="1"/>
</dbReference>
<evidence type="ECO:0000256" key="6">
    <source>
        <dbReference type="SAM" id="MobiDB-lite"/>
    </source>
</evidence>
<dbReference type="PRINTS" id="PR00400">
    <property type="entry name" value="TETREPRESSOR"/>
</dbReference>
<feature type="DNA-binding region" description="H-T-H motif" evidence="5">
    <location>
        <begin position="43"/>
        <end position="62"/>
    </location>
</feature>
<evidence type="ECO:0000313" key="8">
    <source>
        <dbReference type="EMBL" id="RDI63609.1"/>
    </source>
</evidence>
<proteinExistence type="predicted"/>
<evidence type="ECO:0000313" key="9">
    <source>
        <dbReference type="Proteomes" id="UP000254869"/>
    </source>
</evidence>
<gene>
    <name evidence="8" type="ORF">DFR76_110306</name>
</gene>
<keyword evidence="4" id="KW-0804">Transcription</keyword>
<evidence type="ECO:0000256" key="4">
    <source>
        <dbReference type="ARBA" id="ARBA00023163"/>
    </source>
</evidence>
<dbReference type="SUPFAM" id="SSF48498">
    <property type="entry name" value="Tetracyclin repressor-like, C-terminal domain"/>
    <property type="match status" value="1"/>
</dbReference>
<dbReference type="PANTHER" id="PTHR30055">
    <property type="entry name" value="HTH-TYPE TRANSCRIPTIONAL REGULATOR RUTR"/>
    <property type="match status" value="1"/>
</dbReference>
<dbReference type="InterPro" id="IPR009057">
    <property type="entry name" value="Homeodomain-like_sf"/>
</dbReference>
<keyword evidence="9" id="KW-1185">Reference proteome</keyword>
<reference evidence="8 9" key="1">
    <citation type="submission" date="2018-07" db="EMBL/GenBank/DDBJ databases">
        <title>Genomic Encyclopedia of Type Strains, Phase IV (KMG-IV): sequencing the most valuable type-strain genomes for metagenomic binning, comparative biology and taxonomic classification.</title>
        <authorList>
            <person name="Goeker M."/>
        </authorList>
    </citation>
    <scope>NUCLEOTIDE SEQUENCE [LARGE SCALE GENOMIC DNA]</scope>
    <source>
        <strain evidence="8 9">DSM 44290</strain>
    </source>
</reference>
<evidence type="ECO:0000259" key="7">
    <source>
        <dbReference type="PROSITE" id="PS50977"/>
    </source>
</evidence>
<dbReference type="GO" id="GO:0000976">
    <property type="term" value="F:transcription cis-regulatory region binding"/>
    <property type="evidence" value="ECO:0007669"/>
    <property type="project" value="TreeGrafter"/>
</dbReference>
<dbReference type="STRING" id="1210086.GCA_001613105_06972"/>
<dbReference type="AlphaFoldDB" id="A0A370HYR0"/>
<evidence type="ECO:0000256" key="5">
    <source>
        <dbReference type="PROSITE-ProRule" id="PRU00335"/>
    </source>
</evidence>
<organism evidence="8 9">
    <name type="scientific">Nocardia pseudobrasiliensis</name>
    <dbReference type="NCBI Taxonomy" id="45979"/>
    <lineage>
        <taxon>Bacteria</taxon>
        <taxon>Bacillati</taxon>
        <taxon>Actinomycetota</taxon>
        <taxon>Actinomycetes</taxon>
        <taxon>Mycobacteriales</taxon>
        <taxon>Nocardiaceae</taxon>
        <taxon>Nocardia</taxon>
    </lineage>
</organism>
<dbReference type="InterPro" id="IPR036271">
    <property type="entry name" value="Tet_transcr_reg_TetR-rel_C_sf"/>
</dbReference>